<evidence type="ECO:0000256" key="1">
    <source>
        <dbReference type="SAM" id="MobiDB-lite"/>
    </source>
</evidence>
<name>X1CUH2_9ZZZZ</name>
<feature type="region of interest" description="Disordered" evidence="1">
    <location>
        <begin position="26"/>
        <end position="66"/>
    </location>
</feature>
<organism evidence="2">
    <name type="scientific">marine sediment metagenome</name>
    <dbReference type="NCBI Taxonomy" id="412755"/>
    <lineage>
        <taxon>unclassified sequences</taxon>
        <taxon>metagenomes</taxon>
        <taxon>ecological metagenomes</taxon>
    </lineage>
</organism>
<accession>X1CUH2</accession>
<proteinExistence type="predicted"/>
<evidence type="ECO:0000313" key="2">
    <source>
        <dbReference type="EMBL" id="GAH12141.1"/>
    </source>
</evidence>
<dbReference type="AlphaFoldDB" id="X1CUH2"/>
<dbReference type="EMBL" id="BART01035210">
    <property type="protein sequence ID" value="GAH12141.1"/>
    <property type="molecule type" value="Genomic_DNA"/>
</dbReference>
<protein>
    <submittedName>
        <fullName evidence="2">Uncharacterized protein</fullName>
    </submittedName>
</protein>
<comment type="caution">
    <text evidence="2">The sequence shown here is derived from an EMBL/GenBank/DDBJ whole genome shotgun (WGS) entry which is preliminary data.</text>
</comment>
<reference evidence="2" key="1">
    <citation type="journal article" date="2014" name="Front. Microbiol.">
        <title>High frequency of phylogenetically diverse reductive dehalogenase-homologous genes in deep subseafloor sedimentary metagenomes.</title>
        <authorList>
            <person name="Kawai M."/>
            <person name="Futagami T."/>
            <person name="Toyoda A."/>
            <person name="Takaki Y."/>
            <person name="Nishi S."/>
            <person name="Hori S."/>
            <person name="Arai W."/>
            <person name="Tsubouchi T."/>
            <person name="Morono Y."/>
            <person name="Uchiyama I."/>
            <person name="Ito T."/>
            <person name="Fujiyama A."/>
            <person name="Inagaki F."/>
            <person name="Takami H."/>
        </authorList>
    </citation>
    <scope>NUCLEOTIDE SEQUENCE</scope>
    <source>
        <strain evidence="2">Expedition CK06-06</strain>
    </source>
</reference>
<gene>
    <name evidence="2" type="ORF">S01H4_59905</name>
</gene>
<feature type="non-terminal residue" evidence="2">
    <location>
        <position position="170"/>
    </location>
</feature>
<sequence>MGLKEWLKERRDVVVEVISTPKKVLFPDAPPRFVSPPTLEREGFVPVPRGGGGRPYVPPTTPTAPGQTAISQQVLLEQQQLKAQQLAQQQSAQKQAQLQTLIQQKKQQQKFQAQRKFEAGTYATPEQKERARFKLQQKLSEAEVEFKRRRYEAGITEAPKLTKEEVLILG</sequence>